<organism evidence="2 3">
    <name type="scientific">Podospora australis</name>
    <dbReference type="NCBI Taxonomy" id="1536484"/>
    <lineage>
        <taxon>Eukaryota</taxon>
        <taxon>Fungi</taxon>
        <taxon>Dikarya</taxon>
        <taxon>Ascomycota</taxon>
        <taxon>Pezizomycotina</taxon>
        <taxon>Sordariomycetes</taxon>
        <taxon>Sordariomycetidae</taxon>
        <taxon>Sordariales</taxon>
        <taxon>Podosporaceae</taxon>
        <taxon>Podospora</taxon>
    </lineage>
</organism>
<name>A0AAN6WLU6_9PEZI</name>
<reference evidence="2" key="1">
    <citation type="journal article" date="2023" name="Mol. Phylogenet. Evol.">
        <title>Genome-scale phylogeny and comparative genomics of the fungal order Sordariales.</title>
        <authorList>
            <person name="Hensen N."/>
            <person name="Bonometti L."/>
            <person name="Westerberg I."/>
            <person name="Brannstrom I.O."/>
            <person name="Guillou S."/>
            <person name="Cros-Aarteil S."/>
            <person name="Calhoun S."/>
            <person name="Haridas S."/>
            <person name="Kuo A."/>
            <person name="Mondo S."/>
            <person name="Pangilinan J."/>
            <person name="Riley R."/>
            <person name="LaButti K."/>
            <person name="Andreopoulos B."/>
            <person name="Lipzen A."/>
            <person name="Chen C."/>
            <person name="Yan M."/>
            <person name="Daum C."/>
            <person name="Ng V."/>
            <person name="Clum A."/>
            <person name="Steindorff A."/>
            <person name="Ohm R.A."/>
            <person name="Martin F."/>
            <person name="Silar P."/>
            <person name="Natvig D.O."/>
            <person name="Lalanne C."/>
            <person name="Gautier V."/>
            <person name="Ament-Velasquez S.L."/>
            <person name="Kruys A."/>
            <person name="Hutchinson M.I."/>
            <person name="Powell A.J."/>
            <person name="Barry K."/>
            <person name="Miller A.N."/>
            <person name="Grigoriev I.V."/>
            <person name="Debuchy R."/>
            <person name="Gladieux P."/>
            <person name="Hiltunen Thoren M."/>
            <person name="Johannesson H."/>
        </authorList>
    </citation>
    <scope>NUCLEOTIDE SEQUENCE</scope>
    <source>
        <strain evidence="2">PSN309</strain>
    </source>
</reference>
<keyword evidence="3" id="KW-1185">Reference proteome</keyword>
<feature type="signal peptide" evidence="1">
    <location>
        <begin position="1"/>
        <end position="27"/>
    </location>
</feature>
<gene>
    <name evidence="2" type="ORF">QBC35DRAFT_509837</name>
</gene>
<sequence>MTMKPAYPYLKLLFSVVSFTFLQPCLETLGLPGIAGPIDDPTCAYTCTSTLSSYPLACSTEDHHNDGSGHSHGAFHTTPDCRANDESYLTTLAWCFDTKCSRYNVPRARLETVWEETSTGTVAVPAKWSYTQALERVNETPTRSWMRWE</sequence>
<dbReference type="Proteomes" id="UP001302126">
    <property type="component" value="Unassembled WGS sequence"/>
</dbReference>
<reference evidence="2" key="2">
    <citation type="submission" date="2023-05" db="EMBL/GenBank/DDBJ databases">
        <authorList>
            <consortium name="Lawrence Berkeley National Laboratory"/>
            <person name="Steindorff A."/>
            <person name="Hensen N."/>
            <person name="Bonometti L."/>
            <person name="Westerberg I."/>
            <person name="Brannstrom I.O."/>
            <person name="Guillou S."/>
            <person name="Cros-Aarteil S."/>
            <person name="Calhoun S."/>
            <person name="Haridas S."/>
            <person name="Kuo A."/>
            <person name="Mondo S."/>
            <person name="Pangilinan J."/>
            <person name="Riley R."/>
            <person name="Labutti K."/>
            <person name="Andreopoulos B."/>
            <person name="Lipzen A."/>
            <person name="Chen C."/>
            <person name="Yanf M."/>
            <person name="Daum C."/>
            <person name="Ng V."/>
            <person name="Clum A."/>
            <person name="Ohm R."/>
            <person name="Martin F."/>
            <person name="Silar P."/>
            <person name="Natvig D."/>
            <person name="Lalanne C."/>
            <person name="Gautier V."/>
            <person name="Ament-Velasquez S.L."/>
            <person name="Kruys A."/>
            <person name="Hutchinson M.I."/>
            <person name="Powell A.J."/>
            <person name="Barry K."/>
            <person name="Miller A.N."/>
            <person name="Grigoriev I.V."/>
            <person name="Debuchy R."/>
            <person name="Gladieux P."/>
            <person name="Thoren M.H."/>
            <person name="Johannesson H."/>
        </authorList>
    </citation>
    <scope>NUCLEOTIDE SEQUENCE</scope>
    <source>
        <strain evidence="2">PSN309</strain>
    </source>
</reference>
<dbReference type="EMBL" id="MU864647">
    <property type="protein sequence ID" value="KAK4182522.1"/>
    <property type="molecule type" value="Genomic_DNA"/>
</dbReference>
<evidence type="ECO:0000256" key="1">
    <source>
        <dbReference type="SAM" id="SignalP"/>
    </source>
</evidence>
<accession>A0AAN6WLU6</accession>
<comment type="caution">
    <text evidence="2">The sequence shown here is derived from an EMBL/GenBank/DDBJ whole genome shotgun (WGS) entry which is preliminary data.</text>
</comment>
<evidence type="ECO:0000313" key="2">
    <source>
        <dbReference type="EMBL" id="KAK4182522.1"/>
    </source>
</evidence>
<protein>
    <submittedName>
        <fullName evidence="2">Uncharacterized protein</fullName>
    </submittedName>
</protein>
<dbReference type="AlphaFoldDB" id="A0AAN6WLU6"/>
<evidence type="ECO:0000313" key="3">
    <source>
        <dbReference type="Proteomes" id="UP001302126"/>
    </source>
</evidence>
<feature type="chain" id="PRO_5043002418" evidence="1">
    <location>
        <begin position="28"/>
        <end position="149"/>
    </location>
</feature>
<keyword evidence="1" id="KW-0732">Signal</keyword>
<proteinExistence type="predicted"/>